<evidence type="ECO:0000313" key="1">
    <source>
        <dbReference type="EMBL" id="CAG8675485.1"/>
    </source>
</evidence>
<dbReference type="EMBL" id="CAJVPZ010016730">
    <property type="protein sequence ID" value="CAG8675485.1"/>
    <property type="molecule type" value="Genomic_DNA"/>
</dbReference>
<dbReference type="AlphaFoldDB" id="A0A9N9HF27"/>
<name>A0A9N9HF27_9GLOM</name>
<reference evidence="1" key="1">
    <citation type="submission" date="2021-06" db="EMBL/GenBank/DDBJ databases">
        <authorList>
            <person name="Kallberg Y."/>
            <person name="Tangrot J."/>
            <person name="Rosling A."/>
        </authorList>
    </citation>
    <scope>NUCLEOTIDE SEQUENCE</scope>
    <source>
        <strain evidence="1">IN212</strain>
    </source>
</reference>
<accession>A0A9N9HF27</accession>
<comment type="caution">
    <text evidence="1">The sequence shown here is derived from an EMBL/GenBank/DDBJ whole genome shotgun (WGS) entry which is preliminary data.</text>
</comment>
<sequence>MEKYEREYNVDAKIKDVNVEQIKCGTVMGDGIKVDDKIKGIVSEIAPEKMTENISKCEIPTIEV</sequence>
<organism evidence="1 2">
    <name type="scientific">Racocetra fulgida</name>
    <dbReference type="NCBI Taxonomy" id="60492"/>
    <lineage>
        <taxon>Eukaryota</taxon>
        <taxon>Fungi</taxon>
        <taxon>Fungi incertae sedis</taxon>
        <taxon>Mucoromycota</taxon>
        <taxon>Glomeromycotina</taxon>
        <taxon>Glomeromycetes</taxon>
        <taxon>Diversisporales</taxon>
        <taxon>Gigasporaceae</taxon>
        <taxon>Racocetra</taxon>
    </lineage>
</organism>
<protein>
    <submittedName>
        <fullName evidence="1">4686_t:CDS:1</fullName>
    </submittedName>
</protein>
<keyword evidence="2" id="KW-1185">Reference proteome</keyword>
<dbReference type="Proteomes" id="UP000789396">
    <property type="component" value="Unassembled WGS sequence"/>
</dbReference>
<evidence type="ECO:0000313" key="2">
    <source>
        <dbReference type="Proteomes" id="UP000789396"/>
    </source>
</evidence>
<proteinExistence type="predicted"/>
<gene>
    <name evidence="1" type="ORF">RFULGI_LOCUS9400</name>
</gene>